<dbReference type="OrthoDB" id="3354387at2759"/>
<comment type="similarity">
    <text evidence="2">Belongs to the tryptophan dimethylallyltransferase family.</text>
</comment>
<name>A0A5N7AAY3_9EURO</name>
<evidence type="ECO:0000256" key="2">
    <source>
        <dbReference type="ARBA" id="ARBA00010209"/>
    </source>
</evidence>
<protein>
    <recommendedName>
        <fullName evidence="6">Aromatic prenyltransferase</fullName>
    </recommendedName>
</protein>
<dbReference type="AlphaFoldDB" id="A0A5N7AAY3"/>
<reference evidence="4 5" key="1">
    <citation type="submission" date="2019-04" db="EMBL/GenBank/DDBJ databases">
        <title>Friends and foes A comparative genomics studyof 23 Aspergillus species from section Flavi.</title>
        <authorList>
            <consortium name="DOE Joint Genome Institute"/>
            <person name="Kjaerbolling I."/>
            <person name="Vesth T."/>
            <person name="Frisvad J.C."/>
            <person name="Nybo J.L."/>
            <person name="Theobald S."/>
            <person name="Kildgaard S."/>
            <person name="Isbrandt T."/>
            <person name="Kuo A."/>
            <person name="Sato A."/>
            <person name="Lyhne E.K."/>
            <person name="Kogle M.E."/>
            <person name="Wiebenga A."/>
            <person name="Kun R.S."/>
            <person name="Lubbers R.J."/>
            <person name="Makela M.R."/>
            <person name="Barry K."/>
            <person name="Chovatia M."/>
            <person name="Clum A."/>
            <person name="Daum C."/>
            <person name="Haridas S."/>
            <person name="He G."/>
            <person name="LaButti K."/>
            <person name="Lipzen A."/>
            <person name="Mondo S."/>
            <person name="Riley R."/>
            <person name="Salamov A."/>
            <person name="Simmons B.A."/>
            <person name="Magnuson J.K."/>
            <person name="Henrissat B."/>
            <person name="Mortensen U.H."/>
            <person name="Larsen T.O."/>
            <person name="Devries R.P."/>
            <person name="Grigoriev I.V."/>
            <person name="Machida M."/>
            <person name="Baker S.E."/>
            <person name="Andersen M.R."/>
        </authorList>
    </citation>
    <scope>NUCLEOTIDE SEQUENCE [LARGE SCALE GENOMIC DNA]</scope>
    <source>
        <strain evidence="4 5">CBS 763.97</strain>
    </source>
</reference>
<dbReference type="Proteomes" id="UP000326268">
    <property type="component" value="Unassembled WGS sequence"/>
</dbReference>
<dbReference type="GeneID" id="43662145"/>
<evidence type="ECO:0000313" key="4">
    <source>
        <dbReference type="EMBL" id="KAE8367014.1"/>
    </source>
</evidence>
<gene>
    <name evidence="4" type="ORF">BDV27DRAFT_82297</name>
</gene>
<dbReference type="InterPro" id="IPR017795">
    <property type="entry name" value="ABBA_NscD-like"/>
</dbReference>
<dbReference type="GO" id="GO:0016765">
    <property type="term" value="F:transferase activity, transferring alkyl or aryl (other than methyl) groups"/>
    <property type="evidence" value="ECO:0007669"/>
    <property type="project" value="InterPro"/>
</dbReference>
<proteinExistence type="inferred from homology"/>
<keyword evidence="5" id="KW-1185">Reference proteome</keyword>
<evidence type="ECO:0008006" key="6">
    <source>
        <dbReference type="Google" id="ProtNLM"/>
    </source>
</evidence>
<evidence type="ECO:0000313" key="5">
    <source>
        <dbReference type="Proteomes" id="UP000326268"/>
    </source>
</evidence>
<dbReference type="Pfam" id="PF11991">
    <property type="entry name" value="Trp_DMAT"/>
    <property type="match status" value="1"/>
</dbReference>
<accession>A0A5N7AAY3</accession>
<dbReference type="GO" id="GO:0009820">
    <property type="term" value="P:alkaloid metabolic process"/>
    <property type="evidence" value="ECO:0007669"/>
    <property type="project" value="InterPro"/>
</dbReference>
<comment type="pathway">
    <text evidence="1">Secondary metabolite biosynthesis.</text>
</comment>
<evidence type="ECO:0000256" key="3">
    <source>
        <dbReference type="ARBA" id="ARBA00022679"/>
    </source>
</evidence>
<evidence type="ECO:0000256" key="1">
    <source>
        <dbReference type="ARBA" id="ARBA00005179"/>
    </source>
</evidence>
<dbReference type="RefSeq" id="XP_031930095.1">
    <property type="nucleotide sequence ID" value="XM_032077699.1"/>
</dbReference>
<sequence length="166" mass="18935">MRHPAESFDDIWDYYTLGGRIPGLDEDKEKFRELMSLTSYNPDPTSAQEGGQPHYTAVQRKMTAIYFSLSTDNPTPAPKICFYPANFAANDEIIGEGVDQWLQKYGWHDGGKPMKEKVRSVFTHRNLSDTKGIFTFLGIGRKEDPTKKELSMQVYVTGELYTTPRI</sequence>
<dbReference type="PANTHER" id="PTHR40627">
    <property type="entry name" value="INDOLE PRENYLTRANSFERASE TDIB-RELATED"/>
    <property type="match status" value="1"/>
</dbReference>
<keyword evidence="3" id="KW-0808">Transferase</keyword>
<organism evidence="4 5">
    <name type="scientific">Aspergillus caelatus</name>
    <dbReference type="NCBI Taxonomy" id="61420"/>
    <lineage>
        <taxon>Eukaryota</taxon>
        <taxon>Fungi</taxon>
        <taxon>Dikarya</taxon>
        <taxon>Ascomycota</taxon>
        <taxon>Pezizomycotina</taxon>
        <taxon>Eurotiomycetes</taxon>
        <taxon>Eurotiomycetidae</taxon>
        <taxon>Eurotiales</taxon>
        <taxon>Aspergillaceae</taxon>
        <taxon>Aspergillus</taxon>
        <taxon>Aspergillus subgen. Circumdati</taxon>
    </lineage>
</organism>
<dbReference type="PANTHER" id="PTHR40627:SF4">
    <property type="entry name" value="PRENYLTRANSFERASE ASQH1-RELATED"/>
    <property type="match status" value="1"/>
</dbReference>
<dbReference type="EMBL" id="ML737604">
    <property type="protein sequence ID" value="KAE8367014.1"/>
    <property type="molecule type" value="Genomic_DNA"/>
</dbReference>